<reference evidence="1" key="1">
    <citation type="submission" date="2019-03" db="EMBL/GenBank/DDBJ databases">
        <title>Single cell metagenomics reveals metabolic interactions within the superorganism composed of flagellate Streblomastix strix and complex community of Bacteroidetes bacteria on its surface.</title>
        <authorList>
            <person name="Treitli S.C."/>
            <person name="Kolisko M."/>
            <person name="Husnik F."/>
            <person name="Keeling P."/>
            <person name="Hampl V."/>
        </authorList>
    </citation>
    <scope>NUCLEOTIDE SEQUENCE</scope>
    <source>
        <strain evidence="1">STM</strain>
    </source>
</reference>
<gene>
    <name evidence="1" type="ORF">EZS27_025814</name>
</gene>
<evidence type="ECO:0000313" key="1">
    <source>
        <dbReference type="EMBL" id="KAA6324913.1"/>
    </source>
</evidence>
<name>A0A5J4QWM0_9ZZZZ</name>
<protein>
    <submittedName>
        <fullName evidence="1">Uncharacterized protein</fullName>
    </submittedName>
</protein>
<dbReference type="EMBL" id="SNRY01002478">
    <property type="protein sequence ID" value="KAA6324913.1"/>
    <property type="molecule type" value="Genomic_DNA"/>
</dbReference>
<accession>A0A5J4QWM0</accession>
<proteinExistence type="predicted"/>
<dbReference type="AlphaFoldDB" id="A0A5J4QWM0"/>
<sequence length="108" mass="12961">MEKRLFLIRTLDKEIKFALFLNFILIKRWLGTAYPHLFPQAEEEKESGIKKNKKGKQEKPLKATDWLEIFDPFVGDNIPQMEKYQVMPVMDAFRILNRKIRDAKKRNH</sequence>
<comment type="caution">
    <text evidence="1">The sequence shown here is derived from an EMBL/GenBank/DDBJ whole genome shotgun (WGS) entry which is preliminary data.</text>
</comment>
<organism evidence="1">
    <name type="scientific">termite gut metagenome</name>
    <dbReference type="NCBI Taxonomy" id="433724"/>
    <lineage>
        <taxon>unclassified sequences</taxon>
        <taxon>metagenomes</taxon>
        <taxon>organismal metagenomes</taxon>
    </lineage>
</organism>